<feature type="domain" description="DUF6894" evidence="1">
    <location>
        <begin position="23"/>
        <end position="87"/>
    </location>
</feature>
<reference evidence="2 3" key="1">
    <citation type="submission" date="2019-07" db="EMBL/GenBank/DDBJ databases">
        <title>Whole genome shotgun sequence of Microvirga aerophila NBRC 106136.</title>
        <authorList>
            <person name="Hosoyama A."/>
            <person name="Uohara A."/>
            <person name="Ohji S."/>
            <person name="Ichikawa N."/>
        </authorList>
    </citation>
    <scope>NUCLEOTIDE SEQUENCE [LARGE SCALE GENOMIC DNA]</scope>
    <source>
        <strain evidence="2 3">NBRC 106136</strain>
    </source>
</reference>
<dbReference type="Pfam" id="PF21834">
    <property type="entry name" value="DUF6894"/>
    <property type="match status" value="1"/>
</dbReference>
<protein>
    <recommendedName>
        <fullName evidence="1">DUF6894 domain-containing protein</fullName>
    </recommendedName>
</protein>
<name>A0A512BM12_9HYPH</name>
<evidence type="ECO:0000313" key="2">
    <source>
        <dbReference type="EMBL" id="GEO12996.1"/>
    </source>
</evidence>
<evidence type="ECO:0000259" key="1">
    <source>
        <dbReference type="Pfam" id="PF21834"/>
    </source>
</evidence>
<sequence length="96" mass="11214">MGLMHSRVITREAPIRRWNPMPRYFFNIRDGYDLDEDEEGIELPDIEAARAEALATVEELRDQLTDAGNIELEITDEEGRRLLTVPFFRGSHRGRR</sequence>
<dbReference type="AlphaFoldDB" id="A0A512BM12"/>
<gene>
    <name evidence="2" type="ORF">MAE02_06920</name>
</gene>
<evidence type="ECO:0000313" key="3">
    <source>
        <dbReference type="Proteomes" id="UP000321085"/>
    </source>
</evidence>
<dbReference type="EMBL" id="BJYU01000004">
    <property type="protein sequence ID" value="GEO12996.1"/>
    <property type="molecule type" value="Genomic_DNA"/>
</dbReference>
<keyword evidence="3" id="KW-1185">Reference proteome</keyword>
<comment type="caution">
    <text evidence="2">The sequence shown here is derived from an EMBL/GenBank/DDBJ whole genome shotgun (WGS) entry which is preliminary data.</text>
</comment>
<organism evidence="2 3">
    <name type="scientific">Microvirga aerophila</name>
    <dbReference type="NCBI Taxonomy" id="670291"/>
    <lineage>
        <taxon>Bacteria</taxon>
        <taxon>Pseudomonadati</taxon>
        <taxon>Pseudomonadota</taxon>
        <taxon>Alphaproteobacteria</taxon>
        <taxon>Hyphomicrobiales</taxon>
        <taxon>Methylobacteriaceae</taxon>
        <taxon>Microvirga</taxon>
    </lineage>
</organism>
<proteinExistence type="predicted"/>
<accession>A0A512BM12</accession>
<dbReference type="Proteomes" id="UP000321085">
    <property type="component" value="Unassembled WGS sequence"/>
</dbReference>
<dbReference type="InterPro" id="IPR054189">
    <property type="entry name" value="DUF6894"/>
</dbReference>